<comment type="caution">
    <text evidence="2">The sequence shown here is derived from an EMBL/GenBank/DDBJ whole genome shotgun (WGS) entry which is preliminary data.</text>
</comment>
<evidence type="ECO:0000259" key="1">
    <source>
        <dbReference type="Pfam" id="PF00535"/>
    </source>
</evidence>
<dbReference type="PANTHER" id="PTHR43685:SF2">
    <property type="entry name" value="GLYCOSYLTRANSFERASE 2-LIKE DOMAIN-CONTAINING PROTEIN"/>
    <property type="match status" value="1"/>
</dbReference>
<gene>
    <name evidence="2" type="ORF">ACFPOG_15945</name>
</gene>
<sequence>MSTSQITVVIPVYNREKYIEKALNSVLKQTYTQWQMIIINDGSTDKTGEIIKRFTDEKRIRHIQYEKNRGTGKALQSALKEIQTPYFVILDSDDWFEPDTLKVLVKEMDKQPETTSLICANSNVWKERVDKTSKVYLLKNRSFQDKYDFLRYGPAIYPRCMRTATVRRVGGFANDDPHGGRFDEDRYLLLKLIGISNFHWIDKTLYNVLTHEGNTTRRENRKYFKEAKKYIFTKILKQWGDEYEPVFAIAEDGWLYIKKLKPKKEGVKRIN</sequence>
<accession>A0ABW0K8Y6</accession>
<proteinExistence type="predicted"/>
<protein>
    <submittedName>
        <fullName evidence="2">Glycosyltransferase family A protein</fullName>
    </submittedName>
</protein>
<evidence type="ECO:0000313" key="3">
    <source>
        <dbReference type="Proteomes" id="UP001596044"/>
    </source>
</evidence>
<dbReference type="SUPFAM" id="SSF53448">
    <property type="entry name" value="Nucleotide-diphospho-sugar transferases"/>
    <property type="match status" value="1"/>
</dbReference>
<name>A0ABW0K8Y6_9BACL</name>
<dbReference type="PANTHER" id="PTHR43685">
    <property type="entry name" value="GLYCOSYLTRANSFERASE"/>
    <property type="match status" value="1"/>
</dbReference>
<dbReference type="Pfam" id="PF00535">
    <property type="entry name" value="Glycos_transf_2"/>
    <property type="match status" value="1"/>
</dbReference>
<organism evidence="2 3">
    <name type="scientific">Paenibacillus aestuarii</name>
    <dbReference type="NCBI Taxonomy" id="516965"/>
    <lineage>
        <taxon>Bacteria</taxon>
        <taxon>Bacillati</taxon>
        <taxon>Bacillota</taxon>
        <taxon>Bacilli</taxon>
        <taxon>Bacillales</taxon>
        <taxon>Paenibacillaceae</taxon>
        <taxon>Paenibacillus</taxon>
    </lineage>
</organism>
<dbReference type="InterPro" id="IPR001173">
    <property type="entry name" value="Glyco_trans_2-like"/>
</dbReference>
<dbReference type="InterPro" id="IPR029044">
    <property type="entry name" value="Nucleotide-diphossugar_trans"/>
</dbReference>
<dbReference type="InterPro" id="IPR050834">
    <property type="entry name" value="Glycosyltransf_2"/>
</dbReference>
<dbReference type="RefSeq" id="WP_270885091.1">
    <property type="nucleotide sequence ID" value="NZ_JAQFVF010000083.1"/>
</dbReference>
<dbReference type="EMBL" id="JBHSMJ010000022">
    <property type="protein sequence ID" value="MFC5449750.1"/>
    <property type="molecule type" value="Genomic_DNA"/>
</dbReference>
<reference evidence="3" key="1">
    <citation type="journal article" date="2019" name="Int. J. Syst. Evol. Microbiol.">
        <title>The Global Catalogue of Microorganisms (GCM) 10K type strain sequencing project: providing services to taxonomists for standard genome sequencing and annotation.</title>
        <authorList>
            <consortium name="The Broad Institute Genomics Platform"/>
            <consortium name="The Broad Institute Genome Sequencing Center for Infectious Disease"/>
            <person name="Wu L."/>
            <person name="Ma J."/>
        </authorList>
    </citation>
    <scope>NUCLEOTIDE SEQUENCE [LARGE SCALE GENOMIC DNA]</scope>
    <source>
        <strain evidence="3">KACC 11904</strain>
    </source>
</reference>
<dbReference type="CDD" id="cd00761">
    <property type="entry name" value="Glyco_tranf_GTA_type"/>
    <property type="match status" value="1"/>
</dbReference>
<feature type="domain" description="Glycosyltransferase 2-like" evidence="1">
    <location>
        <begin position="7"/>
        <end position="138"/>
    </location>
</feature>
<keyword evidence="3" id="KW-1185">Reference proteome</keyword>
<dbReference type="Gene3D" id="3.90.550.10">
    <property type="entry name" value="Spore Coat Polysaccharide Biosynthesis Protein SpsA, Chain A"/>
    <property type="match status" value="1"/>
</dbReference>
<dbReference type="Proteomes" id="UP001596044">
    <property type="component" value="Unassembled WGS sequence"/>
</dbReference>
<evidence type="ECO:0000313" key="2">
    <source>
        <dbReference type="EMBL" id="MFC5449750.1"/>
    </source>
</evidence>